<dbReference type="GO" id="GO:1990404">
    <property type="term" value="F:NAD+-protein mono-ADP-ribosyltransferase activity"/>
    <property type="evidence" value="ECO:0007669"/>
    <property type="project" value="TreeGrafter"/>
</dbReference>
<comment type="caution">
    <text evidence="7">The sequence shown here is derived from an EMBL/GenBank/DDBJ whole genome shotgun (WGS) entry which is preliminary data.</text>
</comment>
<dbReference type="Pfam" id="PF00644">
    <property type="entry name" value="PARP"/>
    <property type="match status" value="1"/>
</dbReference>
<keyword evidence="8" id="KW-1185">Reference proteome</keyword>
<evidence type="ECO:0000256" key="3">
    <source>
        <dbReference type="ARBA" id="ARBA00024347"/>
    </source>
</evidence>
<feature type="domain" description="WWE" evidence="5">
    <location>
        <begin position="130"/>
        <end position="210"/>
    </location>
</feature>
<dbReference type="InterPro" id="IPR012317">
    <property type="entry name" value="Poly(ADP-ribose)pol_cat_dom"/>
</dbReference>
<dbReference type="Pfam" id="PF02825">
    <property type="entry name" value="WWE"/>
    <property type="match status" value="1"/>
</dbReference>
<dbReference type="SUPFAM" id="SSF117839">
    <property type="entry name" value="WWE domain"/>
    <property type="match status" value="1"/>
</dbReference>
<dbReference type="EC" id="2.4.2.-" evidence="4"/>
<dbReference type="SUPFAM" id="SSF56399">
    <property type="entry name" value="ADP-ribosylation"/>
    <property type="match status" value="1"/>
</dbReference>
<keyword evidence="4" id="KW-0520">NAD</keyword>
<dbReference type="PROSITE" id="PS51059">
    <property type="entry name" value="PARP_CATALYTIC"/>
    <property type="match status" value="1"/>
</dbReference>
<keyword evidence="4" id="KW-0328">Glycosyltransferase</keyword>
<feature type="non-terminal residue" evidence="7">
    <location>
        <position position="456"/>
    </location>
</feature>
<dbReference type="Proteomes" id="UP001497623">
    <property type="component" value="Unassembled WGS sequence"/>
</dbReference>
<evidence type="ECO:0000259" key="5">
    <source>
        <dbReference type="PROSITE" id="PS50918"/>
    </source>
</evidence>
<dbReference type="EMBL" id="CAXKWB010058870">
    <property type="protein sequence ID" value="CAL4181223.1"/>
    <property type="molecule type" value="Genomic_DNA"/>
</dbReference>
<dbReference type="GO" id="GO:0003950">
    <property type="term" value="F:NAD+ poly-ADP-ribosyltransferase activity"/>
    <property type="evidence" value="ECO:0007669"/>
    <property type="project" value="UniProtKB-UniRule"/>
</dbReference>
<dbReference type="InterPro" id="IPR037197">
    <property type="entry name" value="WWE_dom_sf"/>
</dbReference>
<dbReference type="InterPro" id="IPR051712">
    <property type="entry name" value="ARTD-AVP"/>
</dbReference>
<accession>A0AAV2SDW7</accession>
<evidence type="ECO:0000256" key="4">
    <source>
        <dbReference type="RuleBase" id="RU362114"/>
    </source>
</evidence>
<name>A0AAV2SDW7_MEGNR</name>
<dbReference type="Gene3D" id="3.30.720.50">
    <property type="match status" value="1"/>
</dbReference>
<keyword evidence="2" id="KW-0539">Nucleus</keyword>
<dbReference type="InterPro" id="IPR004170">
    <property type="entry name" value="WWE_dom"/>
</dbReference>
<feature type="domain" description="PARP catalytic" evidence="6">
    <location>
        <begin position="256"/>
        <end position="456"/>
    </location>
</feature>
<dbReference type="AlphaFoldDB" id="A0AAV2SDW7"/>
<gene>
    <name evidence="7" type="ORF">MNOR_LOCUS35397</name>
</gene>
<evidence type="ECO:0000256" key="2">
    <source>
        <dbReference type="ARBA" id="ARBA00023242"/>
    </source>
</evidence>
<proteinExistence type="inferred from homology"/>
<dbReference type="GO" id="GO:0005634">
    <property type="term" value="C:nucleus"/>
    <property type="evidence" value="ECO:0007669"/>
    <property type="project" value="UniProtKB-SubCell"/>
</dbReference>
<sequence>MYHGNSTCWCDDIIGDVEIPEICIYSIDNKCRFEETGCKRLHSTYTYYWQIKHYGPWINFRSVQSRELEEFFKDPANNECSITPFDIRNIEPGVKYHHPLLLWKVSLTSMTIQDDSNIHTYKIRRLSTASAAESNSTKATVYDWYFLNQYNIWTKYEDEYNVTSNYIESNFLFSGKSLLKYKIANFEYELDFSKMIQRNISTGKEREVRRRPHRKLKRTKRNISSVKEKEGCVYPHKNVETASDELQLNIMETDSIPGDWHPMLKTDSMVRVSLTPEQTEYVEEEKLLTAEVDNVSVISIHRIQNPFLWRALQNKKKQLLTKYGSENKLNMQKLFHGTKSENIDQICEQNFDWRLHGTKTGQLYGRGTYFSNSTAYSHSYCDTDSNGHRFMMVAKVLVGYTTKGDASMTRPPLNPSTGMLYDTTVDNVSKPKIFVKYDNQEYYPEYVIEYTNNVPN</sequence>
<protein>
    <recommendedName>
        <fullName evidence="4">Poly [ADP-ribose] polymerase</fullName>
        <shortName evidence="4">PARP</shortName>
        <ecNumber evidence="4">2.4.2.-</ecNumber>
    </recommendedName>
</protein>
<dbReference type="PANTHER" id="PTHR45740">
    <property type="entry name" value="POLY [ADP-RIBOSE] POLYMERASE"/>
    <property type="match status" value="1"/>
</dbReference>
<comment type="similarity">
    <text evidence="3">Belongs to the ARTD/PARP family.</text>
</comment>
<reference evidence="7 8" key="1">
    <citation type="submission" date="2024-05" db="EMBL/GenBank/DDBJ databases">
        <authorList>
            <person name="Wallberg A."/>
        </authorList>
    </citation>
    <scope>NUCLEOTIDE SEQUENCE [LARGE SCALE GENOMIC DNA]</scope>
</reference>
<dbReference type="Gene3D" id="3.90.228.10">
    <property type="match status" value="1"/>
</dbReference>
<dbReference type="CDD" id="cd01439">
    <property type="entry name" value="TCCD_inducible_PARP_like"/>
    <property type="match status" value="1"/>
</dbReference>
<dbReference type="PROSITE" id="PS50918">
    <property type="entry name" value="WWE"/>
    <property type="match status" value="1"/>
</dbReference>
<evidence type="ECO:0000313" key="7">
    <source>
        <dbReference type="EMBL" id="CAL4181223.1"/>
    </source>
</evidence>
<evidence type="ECO:0000259" key="6">
    <source>
        <dbReference type="PROSITE" id="PS51059"/>
    </source>
</evidence>
<evidence type="ECO:0000256" key="1">
    <source>
        <dbReference type="ARBA" id="ARBA00004123"/>
    </source>
</evidence>
<organism evidence="7 8">
    <name type="scientific">Meganyctiphanes norvegica</name>
    <name type="common">Northern krill</name>
    <name type="synonym">Thysanopoda norvegica</name>
    <dbReference type="NCBI Taxonomy" id="48144"/>
    <lineage>
        <taxon>Eukaryota</taxon>
        <taxon>Metazoa</taxon>
        <taxon>Ecdysozoa</taxon>
        <taxon>Arthropoda</taxon>
        <taxon>Crustacea</taxon>
        <taxon>Multicrustacea</taxon>
        <taxon>Malacostraca</taxon>
        <taxon>Eumalacostraca</taxon>
        <taxon>Eucarida</taxon>
        <taxon>Euphausiacea</taxon>
        <taxon>Euphausiidae</taxon>
        <taxon>Meganyctiphanes</taxon>
    </lineage>
</organism>
<evidence type="ECO:0000313" key="8">
    <source>
        <dbReference type="Proteomes" id="UP001497623"/>
    </source>
</evidence>
<comment type="subcellular location">
    <subcellularLocation>
        <location evidence="1">Nucleus</location>
    </subcellularLocation>
</comment>
<keyword evidence="4" id="KW-0808">Transferase</keyword>
<dbReference type="PANTHER" id="PTHR45740:SF2">
    <property type="entry name" value="POLY [ADP-RIBOSE] POLYMERASE"/>
    <property type="match status" value="1"/>
</dbReference>